<gene>
    <name evidence="1" type="ORF">E2C01_061489</name>
</gene>
<reference evidence="1 2" key="1">
    <citation type="submission" date="2019-05" db="EMBL/GenBank/DDBJ databases">
        <title>Another draft genome of Portunus trituberculatus and its Hox gene families provides insights of decapod evolution.</title>
        <authorList>
            <person name="Jeong J.-H."/>
            <person name="Song I."/>
            <person name="Kim S."/>
            <person name="Choi T."/>
            <person name="Kim D."/>
            <person name="Ryu S."/>
            <person name="Kim W."/>
        </authorList>
    </citation>
    <scope>NUCLEOTIDE SEQUENCE [LARGE SCALE GENOMIC DNA]</scope>
    <source>
        <tissue evidence="1">Muscle</tissue>
    </source>
</reference>
<keyword evidence="2" id="KW-1185">Reference proteome</keyword>
<dbReference type="Proteomes" id="UP000324222">
    <property type="component" value="Unassembled WGS sequence"/>
</dbReference>
<name>A0A5B7HBE7_PORTR</name>
<protein>
    <submittedName>
        <fullName evidence="1">Uncharacterized protein</fullName>
    </submittedName>
</protein>
<dbReference type="EMBL" id="VSRR010026074">
    <property type="protein sequence ID" value="MPC67316.1"/>
    <property type="molecule type" value="Genomic_DNA"/>
</dbReference>
<organism evidence="1 2">
    <name type="scientific">Portunus trituberculatus</name>
    <name type="common">Swimming crab</name>
    <name type="synonym">Neptunus trituberculatus</name>
    <dbReference type="NCBI Taxonomy" id="210409"/>
    <lineage>
        <taxon>Eukaryota</taxon>
        <taxon>Metazoa</taxon>
        <taxon>Ecdysozoa</taxon>
        <taxon>Arthropoda</taxon>
        <taxon>Crustacea</taxon>
        <taxon>Multicrustacea</taxon>
        <taxon>Malacostraca</taxon>
        <taxon>Eumalacostraca</taxon>
        <taxon>Eucarida</taxon>
        <taxon>Decapoda</taxon>
        <taxon>Pleocyemata</taxon>
        <taxon>Brachyura</taxon>
        <taxon>Eubrachyura</taxon>
        <taxon>Portunoidea</taxon>
        <taxon>Portunidae</taxon>
        <taxon>Portuninae</taxon>
        <taxon>Portunus</taxon>
    </lineage>
</organism>
<proteinExistence type="predicted"/>
<comment type="caution">
    <text evidence="1">The sequence shown here is derived from an EMBL/GenBank/DDBJ whole genome shotgun (WGS) entry which is preliminary data.</text>
</comment>
<evidence type="ECO:0000313" key="2">
    <source>
        <dbReference type="Proteomes" id="UP000324222"/>
    </source>
</evidence>
<dbReference type="AlphaFoldDB" id="A0A5B7HBE7"/>
<accession>A0A5B7HBE7</accession>
<sequence length="77" mass="8215">MSLGWFLPARYGASRRQDVVERSARPCAELGPVQQLSGGRPAAGRTAVTAPVPSETCAAQGVGPRVATVPRRLFLRR</sequence>
<evidence type="ECO:0000313" key="1">
    <source>
        <dbReference type="EMBL" id="MPC67316.1"/>
    </source>
</evidence>